<evidence type="ECO:0000256" key="14">
    <source>
        <dbReference type="ARBA" id="ARBA00045552"/>
    </source>
</evidence>
<dbReference type="GO" id="GO:0016554">
    <property type="term" value="P:cytidine to uridine editing"/>
    <property type="evidence" value="ECO:0007669"/>
    <property type="project" value="TreeGrafter"/>
</dbReference>
<dbReference type="GO" id="GO:0005634">
    <property type="term" value="C:nucleus"/>
    <property type="evidence" value="ECO:0007669"/>
    <property type="project" value="TreeGrafter"/>
</dbReference>
<keyword evidence="7" id="KW-0963">Cytoplasm</keyword>
<keyword evidence="11" id="KW-0862">Zinc</keyword>
<evidence type="ECO:0000256" key="15">
    <source>
        <dbReference type="ARBA" id="ARBA00046509"/>
    </source>
</evidence>
<dbReference type="PANTHER" id="PTHR13857:SF26">
    <property type="entry name" value="C-U-EDITING ENZYME APOBEC-1"/>
    <property type="match status" value="1"/>
</dbReference>
<proteinExistence type="inferred from homology"/>
<comment type="subcellular location">
    <subcellularLocation>
        <location evidence="3">Cytoplasm</location>
    </subcellularLocation>
    <subcellularLocation>
        <location evidence="2">Nucleus</location>
    </subcellularLocation>
</comment>
<keyword evidence="21" id="KW-1185">Reference proteome</keyword>
<dbReference type="InterPro" id="IPR016193">
    <property type="entry name" value="Cytidine_deaminase-like"/>
</dbReference>
<dbReference type="SUPFAM" id="SSF53927">
    <property type="entry name" value="Cytidine deaminase-like"/>
    <property type="match status" value="1"/>
</dbReference>
<evidence type="ECO:0000256" key="10">
    <source>
        <dbReference type="ARBA" id="ARBA00022801"/>
    </source>
</evidence>
<evidence type="ECO:0000256" key="8">
    <source>
        <dbReference type="ARBA" id="ARBA00022664"/>
    </source>
</evidence>
<evidence type="ECO:0000256" key="13">
    <source>
        <dbReference type="ARBA" id="ARBA00031639"/>
    </source>
</evidence>
<keyword evidence="10" id="KW-0378">Hydrolase</keyword>
<comment type="catalytic activity">
    <reaction evidence="16">
        <text>a cytidine in mRNA + H2O + H(+) = a uridine in mRNA + NH4(+)</text>
        <dbReference type="Rhea" id="RHEA:74355"/>
        <dbReference type="Rhea" id="RHEA-COMP:14658"/>
        <dbReference type="Rhea" id="RHEA-COMP:15145"/>
        <dbReference type="ChEBI" id="CHEBI:15377"/>
        <dbReference type="ChEBI" id="CHEBI:15378"/>
        <dbReference type="ChEBI" id="CHEBI:28938"/>
        <dbReference type="ChEBI" id="CHEBI:65315"/>
        <dbReference type="ChEBI" id="CHEBI:82748"/>
    </reaction>
    <physiologicalReaction direction="left-to-right" evidence="16">
        <dbReference type="Rhea" id="RHEA:74356"/>
    </physiologicalReaction>
</comment>
<organism evidence="20 21">
    <name type="scientific">Podarcis muralis</name>
    <name type="common">Wall lizard</name>
    <name type="synonym">Lacerta muralis</name>
    <dbReference type="NCBI Taxonomy" id="64176"/>
    <lineage>
        <taxon>Eukaryota</taxon>
        <taxon>Metazoa</taxon>
        <taxon>Chordata</taxon>
        <taxon>Craniata</taxon>
        <taxon>Vertebrata</taxon>
        <taxon>Euteleostomi</taxon>
        <taxon>Lepidosauria</taxon>
        <taxon>Squamata</taxon>
        <taxon>Bifurcata</taxon>
        <taxon>Unidentata</taxon>
        <taxon>Episquamata</taxon>
        <taxon>Laterata</taxon>
        <taxon>Lacertibaenia</taxon>
        <taxon>Lacertidae</taxon>
        <taxon>Podarcis</taxon>
    </lineage>
</organism>
<dbReference type="GO" id="GO:0004126">
    <property type="term" value="F:cytidine deaminase activity"/>
    <property type="evidence" value="ECO:0007669"/>
    <property type="project" value="TreeGrafter"/>
</dbReference>
<keyword evidence="8" id="KW-0507">mRNA processing</keyword>
<dbReference type="PANTHER" id="PTHR13857">
    <property type="entry name" value="MRNA EDITING ENZYME"/>
    <property type="match status" value="1"/>
</dbReference>
<reference evidence="20" key="2">
    <citation type="submission" date="2025-08" db="UniProtKB">
        <authorList>
            <consortium name="Ensembl"/>
        </authorList>
    </citation>
    <scope>IDENTIFICATION</scope>
</reference>
<evidence type="ECO:0000256" key="3">
    <source>
        <dbReference type="ARBA" id="ARBA00004496"/>
    </source>
</evidence>
<evidence type="ECO:0000256" key="16">
    <source>
        <dbReference type="ARBA" id="ARBA00049034"/>
    </source>
</evidence>
<evidence type="ECO:0000256" key="11">
    <source>
        <dbReference type="ARBA" id="ARBA00022833"/>
    </source>
</evidence>
<evidence type="ECO:0000256" key="12">
    <source>
        <dbReference type="ARBA" id="ARBA00023242"/>
    </source>
</evidence>
<evidence type="ECO:0000256" key="7">
    <source>
        <dbReference type="ARBA" id="ARBA00022490"/>
    </source>
</evidence>
<dbReference type="GO" id="GO:0008270">
    <property type="term" value="F:zinc ion binding"/>
    <property type="evidence" value="ECO:0007669"/>
    <property type="project" value="InterPro"/>
</dbReference>
<evidence type="ECO:0000256" key="1">
    <source>
        <dbReference type="ARBA" id="ARBA00001947"/>
    </source>
</evidence>
<dbReference type="InterPro" id="IPR002125">
    <property type="entry name" value="CMP_dCMP_dom"/>
</dbReference>
<dbReference type="PROSITE" id="PS00903">
    <property type="entry name" value="CYT_DCMP_DEAMINASES_1"/>
    <property type="match status" value="1"/>
</dbReference>
<dbReference type="Ensembl" id="ENSPMRT00000036481.1">
    <property type="protein sequence ID" value="ENSPMRP00000034386.1"/>
    <property type="gene ID" value="ENSPMRG00000022321.1"/>
</dbReference>
<dbReference type="PROSITE" id="PS51747">
    <property type="entry name" value="CYT_DCMP_DEAMINASES_2"/>
    <property type="match status" value="1"/>
</dbReference>
<evidence type="ECO:0000259" key="19">
    <source>
        <dbReference type="PROSITE" id="PS51747"/>
    </source>
</evidence>
<evidence type="ECO:0000256" key="9">
    <source>
        <dbReference type="ARBA" id="ARBA00022723"/>
    </source>
</evidence>
<dbReference type="GO" id="GO:0005737">
    <property type="term" value="C:cytoplasm"/>
    <property type="evidence" value="ECO:0007669"/>
    <property type="project" value="TreeGrafter"/>
</dbReference>
<evidence type="ECO:0000313" key="21">
    <source>
        <dbReference type="Proteomes" id="UP000472272"/>
    </source>
</evidence>
<keyword evidence="9" id="KW-0479">Metal-binding</keyword>
<comment type="similarity">
    <text evidence="4">Belongs to the cytidine and deoxycytidylate deaminase family.</text>
</comment>
<feature type="domain" description="CMP/dCMP-type deaminase" evidence="19">
    <location>
        <begin position="1"/>
        <end position="127"/>
    </location>
</feature>
<name>A0A670KC45_PODMU</name>
<feature type="region of interest" description="Disordered" evidence="18">
    <location>
        <begin position="1"/>
        <end position="20"/>
    </location>
</feature>
<evidence type="ECO:0000256" key="5">
    <source>
        <dbReference type="ARBA" id="ARBA00012742"/>
    </source>
</evidence>
<reference evidence="20" key="3">
    <citation type="submission" date="2025-09" db="UniProtKB">
        <authorList>
            <consortium name="Ensembl"/>
        </authorList>
    </citation>
    <scope>IDENTIFICATION</scope>
</reference>
<keyword evidence="12" id="KW-0539">Nucleus</keyword>
<evidence type="ECO:0000313" key="20">
    <source>
        <dbReference type="Ensembl" id="ENSPMRP00000034386.1"/>
    </source>
</evidence>
<evidence type="ECO:0000256" key="17">
    <source>
        <dbReference type="ARBA" id="ARBA00049310"/>
    </source>
</evidence>
<protein>
    <recommendedName>
        <fullName evidence="6">C-&gt;U-editing enzyme APOBEC-1</fullName>
        <ecNumber evidence="5">3.5.4.36</ecNumber>
    </recommendedName>
    <alternativeName>
        <fullName evidence="13">mRNA(cytosine(6666)) deaminase 1</fullName>
    </alternativeName>
</protein>
<dbReference type="CDD" id="cd01283">
    <property type="entry name" value="cytidine_deaminase"/>
    <property type="match status" value="1"/>
</dbReference>
<dbReference type="AlphaFoldDB" id="A0A670KC45"/>
<dbReference type="EC" id="3.5.4.36" evidence="5"/>
<feature type="region of interest" description="Disordered" evidence="18">
    <location>
        <begin position="184"/>
        <end position="218"/>
    </location>
</feature>
<reference evidence="20 21" key="1">
    <citation type="journal article" date="2019" name="Proc. Natl. Acad. Sci. U.S.A.">
        <title>Regulatory changes in pterin and carotenoid genes underlie balanced color polymorphisms in the wall lizard.</title>
        <authorList>
            <person name="Andrade P."/>
            <person name="Pinho C."/>
            <person name="Perez I de Lanuza G."/>
            <person name="Afonso S."/>
            <person name="Brejcha J."/>
            <person name="Rubin C.J."/>
            <person name="Wallerman O."/>
            <person name="Pereira P."/>
            <person name="Sabatino S.J."/>
            <person name="Bellati A."/>
            <person name="Pellitteri-Rosa D."/>
            <person name="Bosakova Z."/>
            <person name="Bunikis I."/>
            <person name="Carretero M.A."/>
            <person name="Feiner N."/>
            <person name="Marsik P."/>
            <person name="Pauperio F."/>
            <person name="Salvi D."/>
            <person name="Soler L."/>
            <person name="While G.M."/>
            <person name="Uller T."/>
            <person name="Font E."/>
            <person name="Andersson L."/>
            <person name="Carneiro M."/>
        </authorList>
    </citation>
    <scope>NUCLEOTIDE SEQUENCE</scope>
</reference>
<dbReference type="GeneTree" id="ENSGT00940000161190"/>
<evidence type="ECO:0000256" key="6">
    <source>
        <dbReference type="ARBA" id="ARBA00014786"/>
    </source>
</evidence>
<dbReference type="InterPro" id="IPR016192">
    <property type="entry name" value="APOBEC/CMP_deaminase_Zn-bd"/>
</dbReference>
<dbReference type="GO" id="GO:0003723">
    <property type="term" value="F:RNA binding"/>
    <property type="evidence" value="ECO:0007669"/>
    <property type="project" value="TreeGrafter"/>
</dbReference>
<dbReference type="Proteomes" id="UP000472272">
    <property type="component" value="Chromosome 17"/>
</dbReference>
<dbReference type="InterPro" id="IPR050610">
    <property type="entry name" value="APOBEC_Cyt_Deaminase"/>
</dbReference>
<evidence type="ECO:0000256" key="18">
    <source>
        <dbReference type="SAM" id="MobiDB-lite"/>
    </source>
</evidence>
<evidence type="ECO:0000256" key="2">
    <source>
        <dbReference type="ARBA" id="ARBA00004123"/>
    </source>
</evidence>
<accession>A0A670KC45</accession>
<comment type="function">
    <text evidence="14">Cytidine deaminase catalyzing the cytidine to uridine postranscriptional editing of a variety of mRNAs. Form complexes with cofactors that confer differential editing activity and selectivity. Responsible for the postranscriptional editing of a CAA codon for Gln to a UAA codon for stop in the apolipoprotein B mRNA. Also involved in CGA (Arg) to UGA (Stop) editing in the NF1 mRNA. May also play a role in the epigenetic regulation of gene expression by participating in DNA demethylation.</text>
</comment>
<dbReference type="Gene3D" id="3.40.140.10">
    <property type="entry name" value="Cytidine Deaminase, domain 2"/>
    <property type="match status" value="1"/>
</dbReference>
<evidence type="ECO:0000256" key="4">
    <source>
        <dbReference type="ARBA" id="ARBA00006576"/>
    </source>
</evidence>
<dbReference type="InterPro" id="IPR041547">
    <property type="entry name" value="APOBEC1"/>
</dbReference>
<dbReference type="Pfam" id="PF18774">
    <property type="entry name" value="APOBEC4_like"/>
    <property type="match status" value="1"/>
</dbReference>
<feature type="compositionally biased region" description="Basic and acidic residues" evidence="18">
    <location>
        <begin position="208"/>
        <end position="218"/>
    </location>
</feature>
<comment type="catalytic activity">
    <reaction evidence="17">
        <text>cytidine(6666) in apoB mRNA + H2O + H(+) = uridine(6666) in apoB mRNA + NH4(+)</text>
        <dbReference type="Rhea" id="RHEA:21772"/>
        <dbReference type="Rhea" id="RHEA-COMP:13888"/>
        <dbReference type="Rhea" id="RHEA-COMP:13889"/>
        <dbReference type="ChEBI" id="CHEBI:15377"/>
        <dbReference type="ChEBI" id="CHEBI:15378"/>
        <dbReference type="ChEBI" id="CHEBI:28938"/>
        <dbReference type="ChEBI" id="CHEBI:65315"/>
        <dbReference type="ChEBI" id="CHEBI:82748"/>
        <dbReference type="EC" id="3.5.4.36"/>
    </reaction>
    <physiologicalReaction direction="left-to-right" evidence="17">
        <dbReference type="Rhea" id="RHEA:21773"/>
    </physiologicalReaction>
</comment>
<comment type="cofactor">
    <cofactor evidence="1">
        <name>Zn(2+)</name>
        <dbReference type="ChEBI" id="CHEBI:29105"/>
    </cofactor>
</comment>
<sequence length="218" mass="25004">RATGAHPATGDSNRRPYNRQVRGRPERTHLLYEIRWGRSRRYWRNWCTSNRTHHAEINFLENACEEIDRRTTTPCTVTWFLTWSPCGKCSGRIKQFLQEHPNVTLKICAAQLYKQNYRFNQKGLRDLANFGVRIYIMQLSAWLLLGEEGEWEGSPPLSPAVTSGEGDKVEIQLNEELPSCEMVEEVEGGREGAASRDLPGESEGTSFSKEKNRECRGV</sequence>
<comment type="subunit">
    <text evidence="15">Homodimer. Interacts with A1CF; form an mRNA editing complex. Interacts with RBM47; form an mRNA editing complex. Found in a complex with CELF2/CUGBP2 and A1CF. Interacts with HNRPAB. Interacts with SYNCRIP.</text>
</comment>